<keyword evidence="1" id="KW-0862">Zinc</keyword>
<dbReference type="InterPro" id="IPR043502">
    <property type="entry name" value="DNA/RNA_pol_sf"/>
</dbReference>
<protein>
    <recommendedName>
        <fullName evidence="3">CCHC-type domain-containing protein</fullName>
    </recommendedName>
</protein>
<feature type="region of interest" description="Disordered" evidence="2">
    <location>
        <begin position="669"/>
        <end position="709"/>
    </location>
</feature>
<keyword evidence="1" id="KW-0479">Metal-binding</keyword>
<feature type="domain" description="CCHC-type" evidence="3">
    <location>
        <begin position="353"/>
        <end position="368"/>
    </location>
</feature>
<feature type="region of interest" description="Disordered" evidence="2">
    <location>
        <begin position="850"/>
        <end position="872"/>
    </location>
</feature>
<evidence type="ECO:0000259" key="3">
    <source>
        <dbReference type="PROSITE" id="PS50158"/>
    </source>
</evidence>
<dbReference type="GO" id="GO:0008270">
    <property type="term" value="F:zinc ion binding"/>
    <property type="evidence" value="ECO:0007669"/>
    <property type="project" value="UniProtKB-KW"/>
</dbReference>
<dbReference type="Gene3D" id="4.10.60.10">
    <property type="entry name" value="Zinc finger, CCHC-type"/>
    <property type="match status" value="1"/>
</dbReference>
<evidence type="ECO:0000313" key="4">
    <source>
        <dbReference type="EMBL" id="GEU93076.1"/>
    </source>
</evidence>
<dbReference type="SMART" id="SM00343">
    <property type="entry name" value="ZnF_C2HC"/>
    <property type="match status" value="1"/>
</dbReference>
<dbReference type="SUPFAM" id="SSF57756">
    <property type="entry name" value="Retrovirus zinc finger-like domains"/>
    <property type="match status" value="1"/>
</dbReference>
<keyword evidence="1" id="KW-0863">Zinc-finger</keyword>
<dbReference type="Pfam" id="PF07727">
    <property type="entry name" value="RVT_2"/>
    <property type="match status" value="1"/>
</dbReference>
<feature type="compositionally biased region" description="Polar residues" evidence="2">
    <location>
        <begin position="673"/>
        <end position="684"/>
    </location>
</feature>
<evidence type="ECO:0000256" key="2">
    <source>
        <dbReference type="SAM" id="MobiDB-lite"/>
    </source>
</evidence>
<dbReference type="CDD" id="cd09272">
    <property type="entry name" value="RNase_HI_RT_Ty1"/>
    <property type="match status" value="1"/>
</dbReference>
<accession>A0A6L2P444</accession>
<gene>
    <name evidence="4" type="ORF">Tci_065054</name>
</gene>
<feature type="compositionally biased region" description="Polar residues" evidence="2">
    <location>
        <begin position="854"/>
        <end position="864"/>
    </location>
</feature>
<dbReference type="SUPFAM" id="SSF53098">
    <property type="entry name" value="Ribonuclease H-like"/>
    <property type="match status" value="1"/>
</dbReference>
<dbReference type="InterPro" id="IPR001878">
    <property type="entry name" value="Znf_CCHC"/>
</dbReference>
<name>A0A6L2P444_TANCI</name>
<dbReference type="InterPro" id="IPR036875">
    <property type="entry name" value="Znf_CCHC_sf"/>
</dbReference>
<dbReference type="PANTHER" id="PTHR11439">
    <property type="entry name" value="GAG-POL-RELATED RETROTRANSPOSON"/>
    <property type="match status" value="1"/>
</dbReference>
<evidence type="ECO:0000256" key="1">
    <source>
        <dbReference type="PROSITE-ProRule" id="PRU00047"/>
    </source>
</evidence>
<sequence>MTTLADKSILSGADNHPPMLEKDMYDSWKSRMELYMMNRQHGRMILESVENGPLIWPSIEENGVTRPKKYFELSATEAIQADCDVKAINVIFQGLPPEVYALVSNHKVAKELWERIQLLMQGTSLTKHEIECKLYDEFDKFAYKKGKHYVRLMHERNSDPLALVATHQMTQSPYQTHQQSYQNTQFQPQVSSYQSLQYGSQYQSPKYSHTHSSTPLSITYLQNDFQSSVHHNVYTPSSSIPQVEYDPSVNQQPDFSQPDSGLIVPVFQKGDDPIDAINHKMLFLTAVVTSRYPPTNNQLRNSSNPRQHATINNEKVTLQPTQGRHTSLVAGTSRTYTLGASSNNSGKQRTVICYNCKGEGHMSKQCTKPKRKRDESWFKDKAMSLSEQSNIMNQSETEITSDSNIIPYSQYKTNAIMIRNSEETLMLVEESRSKMLLKQKDLMMSEKKVNTKPVDHVVLNRRFQDFKIRFVPQTELFVEQAFWSQNSVNSKEPTPSTRPTQVEVPKELPKVTTATAITEGTWGFEHTKPCFRDEIISFVKALKDLFNLFDQFLIDELSEIQNVFHQMEQVVEQHLVTSTVNNAYEPVRECERCVKLETEIQKDFIKREIYDKLFKLYTTLEKHCISLEVDTQLNQEIFQRDNSFSQQSVPSFDQLFEINELNVQSQEKDMGVNLSTSASESKPSGNIKKDKIQQTPSSSKKNKIEAHPRNVKCLRSNDEAPDFIIKFLKMIQVRLKVLVRRIRIDNGTEFVNQTLRKYYEQTEVVATACFTQNRSIIRLHHGKRPYELLHDKLPDLSYFHVFGALCYPTNDSENLGKLQPKADIVLTPPPSVDHPAPEVIASIAEVVAPKPAESTGSPSSTTLGQDAPSPIAHMRNDPFFGMPIPEVSSDQSSSTDSIHIIVHPDHQISEQNSKWTKDHPLENIIGQLARPISTRLQLHEQALFYYYDAFLTFVEPKTYKDALTQSCWIEAMQEELNEFERLEEGIDFEESFAPVARLEAIRIFLAFATHKNMVVYEMDVKTAFLNGNLREEVYVSQPDGFVDPDNPNHVYKLKKALYRLKQAPHACPSGIFINQSKYALESLKKYGFKSCDPVDTPMVEKSKLDEDKERKVVDPSHYRGMMGTLLYLTASRPDLQFAICMCARYQALPTEKHLHAVKRIFRYLRGTVNRGLWYPKDSSIALTAFVDADYAGCQDTRRSTSAEYIALSGCCAQILWMRSQLTDYGIGFNKIPMYCDNKSAIALCYNNVQHSGSKHIDIRYHFIKEHVENGVIELYFVNTEYQLANIFTKALGRERIKFLINKLGMRSFTPETL</sequence>
<dbReference type="PANTHER" id="PTHR11439:SF509">
    <property type="entry name" value="RNA-DIRECTED DNA POLYMERASE"/>
    <property type="match status" value="1"/>
</dbReference>
<proteinExistence type="predicted"/>
<organism evidence="4">
    <name type="scientific">Tanacetum cinerariifolium</name>
    <name type="common">Dalmatian daisy</name>
    <name type="synonym">Chrysanthemum cinerariifolium</name>
    <dbReference type="NCBI Taxonomy" id="118510"/>
    <lineage>
        <taxon>Eukaryota</taxon>
        <taxon>Viridiplantae</taxon>
        <taxon>Streptophyta</taxon>
        <taxon>Embryophyta</taxon>
        <taxon>Tracheophyta</taxon>
        <taxon>Spermatophyta</taxon>
        <taxon>Magnoliopsida</taxon>
        <taxon>eudicotyledons</taxon>
        <taxon>Gunneridae</taxon>
        <taxon>Pentapetalae</taxon>
        <taxon>asterids</taxon>
        <taxon>campanulids</taxon>
        <taxon>Asterales</taxon>
        <taxon>Asteraceae</taxon>
        <taxon>Asteroideae</taxon>
        <taxon>Anthemideae</taxon>
        <taxon>Anthemidinae</taxon>
        <taxon>Tanacetum</taxon>
    </lineage>
</organism>
<reference evidence="4" key="1">
    <citation type="journal article" date="2019" name="Sci. Rep.">
        <title>Draft genome of Tanacetum cinerariifolium, the natural source of mosquito coil.</title>
        <authorList>
            <person name="Yamashiro T."/>
            <person name="Shiraishi A."/>
            <person name="Satake H."/>
            <person name="Nakayama K."/>
        </authorList>
    </citation>
    <scope>NUCLEOTIDE SEQUENCE</scope>
</reference>
<dbReference type="Pfam" id="PF00098">
    <property type="entry name" value="zf-CCHC"/>
    <property type="match status" value="1"/>
</dbReference>
<comment type="caution">
    <text evidence="4">The sequence shown here is derived from an EMBL/GenBank/DDBJ whole genome shotgun (WGS) entry which is preliminary data.</text>
</comment>
<dbReference type="GO" id="GO:0003676">
    <property type="term" value="F:nucleic acid binding"/>
    <property type="evidence" value="ECO:0007669"/>
    <property type="project" value="InterPro"/>
</dbReference>
<dbReference type="SUPFAM" id="SSF56672">
    <property type="entry name" value="DNA/RNA polymerases"/>
    <property type="match status" value="1"/>
</dbReference>
<dbReference type="PROSITE" id="PS50158">
    <property type="entry name" value="ZF_CCHC"/>
    <property type="match status" value="1"/>
</dbReference>
<dbReference type="InterPro" id="IPR012337">
    <property type="entry name" value="RNaseH-like_sf"/>
</dbReference>
<dbReference type="EMBL" id="BKCJ010010772">
    <property type="protein sequence ID" value="GEU93076.1"/>
    <property type="molecule type" value="Genomic_DNA"/>
</dbReference>
<dbReference type="InterPro" id="IPR013103">
    <property type="entry name" value="RVT_2"/>
</dbReference>